<comment type="subcellular location">
    <subcellularLocation>
        <location evidence="1">Cell membrane</location>
        <topology evidence="1">Single-pass membrane protein</topology>
    </subcellularLocation>
</comment>
<dbReference type="GO" id="GO:0006417">
    <property type="term" value="P:regulation of translation"/>
    <property type="evidence" value="ECO:0007669"/>
    <property type="project" value="TreeGrafter"/>
</dbReference>
<evidence type="ECO:0000256" key="7">
    <source>
        <dbReference type="ARBA" id="ARBA00023163"/>
    </source>
</evidence>
<dbReference type="OrthoDB" id="153510at2"/>
<evidence type="ECO:0000256" key="4">
    <source>
        <dbReference type="ARBA" id="ARBA00022989"/>
    </source>
</evidence>
<evidence type="ECO:0000256" key="5">
    <source>
        <dbReference type="ARBA" id="ARBA00023015"/>
    </source>
</evidence>
<keyword evidence="5" id="KW-0805">Transcription regulation</keyword>
<dbReference type="AlphaFoldDB" id="A0A5R8PBV4"/>
<organism evidence="14 15">
    <name type="scientific">Nocardia cyriacigeorgica</name>
    <dbReference type="NCBI Taxonomy" id="135487"/>
    <lineage>
        <taxon>Bacteria</taxon>
        <taxon>Bacillati</taxon>
        <taxon>Actinomycetota</taxon>
        <taxon>Actinomycetes</taxon>
        <taxon>Mycobacteriales</taxon>
        <taxon>Nocardiaceae</taxon>
        <taxon>Nocardia</taxon>
    </lineage>
</organism>
<evidence type="ECO:0000256" key="9">
    <source>
        <dbReference type="ARBA" id="ARBA00030803"/>
    </source>
</evidence>
<proteinExistence type="predicted"/>
<keyword evidence="2" id="KW-1003">Cell membrane</keyword>
<evidence type="ECO:0000259" key="13">
    <source>
        <dbReference type="Pfam" id="PF22618"/>
    </source>
</evidence>
<evidence type="ECO:0000313" key="15">
    <source>
        <dbReference type="Proteomes" id="UP000308349"/>
    </source>
</evidence>
<dbReference type="Pfam" id="PF22618">
    <property type="entry name" value="RskA_N"/>
    <property type="match status" value="1"/>
</dbReference>
<feature type="region of interest" description="Disordered" evidence="10">
    <location>
        <begin position="90"/>
        <end position="162"/>
    </location>
</feature>
<dbReference type="InterPro" id="IPR053877">
    <property type="entry name" value="RskA_N"/>
</dbReference>
<feature type="compositionally biased region" description="Basic and acidic residues" evidence="10">
    <location>
        <begin position="90"/>
        <end position="102"/>
    </location>
</feature>
<dbReference type="PANTHER" id="PTHR37461">
    <property type="entry name" value="ANTI-SIGMA-K FACTOR RSKA"/>
    <property type="match status" value="1"/>
</dbReference>
<dbReference type="InterPro" id="IPR051474">
    <property type="entry name" value="Anti-sigma-K/W_factor"/>
</dbReference>
<feature type="transmembrane region" description="Helical" evidence="11">
    <location>
        <begin position="175"/>
        <end position="197"/>
    </location>
</feature>
<keyword evidence="4 11" id="KW-1133">Transmembrane helix</keyword>
<dbReference type="GO" id="GO:0016989">
    <property type="term" value="F:sigma factor antagonist activity"/>
    <property type="evidence" value="ECO:0007669"/>
    <property type="project" value="TreeGrafter"/>
</dbReference>
<evidence type="ECO:0000256" key="1">
    <source>
        <dbReference type="ARBA" id="ARBA00004162"/>
    </source>
</evidence>
<dbReference type="PANTHER" id="PTHR37461:SF1">
    <property type="entry name" value="ANTI-SIGMA-K FACTOR RSKA"/>
    <property type="match status" value="1"/>
</dbReference>
<dbReference type="Proteomes" id="UP000308349">
    <property type="component" value="Unassembled WGS sequence"/>
</dbReference>
<evidence type="ECO:0000313" key="14">
    <source>
        <dbReference type="EMBL" id="TLG06304.1"/>
    </source>
</evidence>
<dbReference type="Pfam" id="PF10099">
    <property type="entry name" value="RskA_C"/>
    <property type="match status" value="1"/>
</dbReference>
<dbReference type="InterPro" id="IPR018764">
    <property type="entry name" value="RskA_C"/>
</dbReference>
<evidence type="ECO:0000256" key="10">
    <source>
        <dbReference type="SAM" id="MobiDB-lite"/>
    </source>
</evidence>
<keyword evidence="3 11" id="KW-0812">Transmembrane</keyword>
<evidence type="ECO:0000256" key="8">
    <source>
        <dbReference type="ARBA" id="ARBA00029829"/>
    </source>
</evidence>
<dbReference type="Gene3D" id="1.10.10.1320">
    <property type="entry name" value="Anti-sigma factor, zinc-finger domain"/>
    <property type="match status" value="1"/>
</dbReference>
<evidence type="ECO:0000256" key="3">
    <source>
        <dbReference type="ARBA" id="ARBA00022692"/>
    </source>
</evidence>
<dbReference type="InterPro" id="IPR041916">
    <property type="entry name" value="Anti_sigma_zinc_sf"/>
</dbReference>
<name>A0A5R8PBV4_9NOCA</name>
<evidence type="ECO:0000256" key="6">
    <source>
        <dbReference type="ARBA" id="ARBA00023136"/>
    </source>
</evidence>
<keyword evidence="6 11" id="KW-0472">Membrane</keyword>
<dbReference type="GO" id="GO:0005886">
    <property type="term" value="C:plasma membrane"/>
    <property type="evidence" value="ECO:0007669"/>
    <property type="project" value="UniProtKB-SubCell"/>
</dbReference>
<protein>
    <recommendedName>
        <fullName evidence="9">Regulator of SigK</fullName>
    </recommendedName>
    <alternativeName>
        <fullName evidence="8">Sigma-K anti-sigma factor RskA</fullName>
    </alternativeName>
</protein>
<reference evidence="14 15" key="1">
    <citation type="submission" date="2019-05" db="EMBL/GenBank/DDBJ databases">
        <title>Genomes sequences of two Nocardia cyriacigeorgica environmental isolates, type strains Nocardia asteroides ATCC 19247 and Nocardia cyriacigeorgica DSM 44484.</title>
        <authorList>
            <person name="Vautrin F."/>
            <person name="Bergeron E."/>
            <person name="Dubost A."/>
            <person name="Abrouk D."/>
            <person name="Rodriguez Nava V."/>
            <person name="Pujic P."/>
        </authorList>
    </citation>
    <scope>NUCLEOTIDE SEQUENCE [LARGE SCALE GENOMIC DNA]</scope>
    <source>
        <strain evidence="14 15">EML 1456</strain>
    </source>
</reference>
<comment type="caution">
    <text evidence="14">The sequence shown here is derived from an EMBL/GenBank/DDBJ whole genome shotgun (WGS) entry which is preliminary data.</text>
</comment>
<evidence type="ECO:0000259" key="12">
    <source>
        <dbReference type="Pfam" id="PF10099"/>
    </source>
</evidence>
<evidence type="ECO:0000256" key="11">
    <source>
        <dbReference type="SAM" id="Phobius"/>
    </source>
</evidence>
<evidence type="ECO:0000256" key="2">
    <source>
        <dbReference type="ARBA" id="ARBA00022475"/>
    </source>
</evidence>
<accession>A0A5R8PBV4</accession>
<gene>
    <name evidence="14" type="ORF">FEK35_18235</name>
</gene>
<feature type="domain" description="Anti-sigma-K factor RskA N-terminal" evidence="13">
    <location>
        <begin position="15"/>
        <end position="61"/>
    </location>
</feature>
<sequence>MTDAPPPEHPDDHDLLDLAHPYALDAISDAERASIEHRLCVCDPDIRRAFDETVREVREAMGALSVLDAQAPPQELEGRILEAIAERGAAGHDPAEVSDGDRPGVPAGTDRAQLGHSSRTRSAAVEPSSGAAGAESTDRPGFDPADSSGDDIAAHEPGDPGADELAAARARRRKLVRWAAAAAAVAVVVAIGAAVLGQRTSEQTPARMVTADQVLQQPDARIATSPVSTGGTLVAHISDELDAVAITFDAVPAPPAGYAHQLWLIGPEGVPRSAGVLTDLPTAGAPYVTEFAASDQLAMTVEPAGGSPGPTTDPIAALPLT</sequence>
<keyword evidence="7" id="KW-0804">Transcription</keyword>
<dbReference type="EMBL" id="VBUU01000019">
    <property type="protein sequence ID" value="TLG06304.1"/>
    <property type="molecule type" value="Genomic_DNA"/>
</dbReference>
<dbReference type="RefSeq" id="WP_138457174.1">
    <property type="nucleotide sequence ID" value="NZ_VBUU01000019.1"/>
</dbReference>
<feature type="domain" description="Anti-sigma K factor RskA C-terminal" evidence="12">
    <location>
        <begin position="180"/>
        <end position="315"/>
    </location>
</feature>